<accession>A0A1H5YY52</accession>
<evidence type="ECO:0000313" key="5">
    <source>
        <dbReference type="EMBL" id="SEG28968.1"/>
    </source>
</evidence>
<name>A0A1H5YY52_9BACT</name>
<dbReference type="Gene3D" id="1.10.10.60">
    <property type="entry name" value="Homeodomain-like"/>
    <property type="match status" value="2"/>
</dbReference>
<dbReference type="SUPFAM" id="SSF51215">
    <property type="entry name" value="Regulatory protein AraC"/>
    <property type="match status" value="1"/>
</dbReference>
<evidence type="ECO:0000256" key="3">
    <source>
        <dbReference type="ARBA" id="ARBA00023163"/>
    </source>
</evidence>
<protein>
    <submittedName>
        <fullName evidence="5">AraC-type DNA-binding protein</fullName>
    </submittedName>
</protein>
<dbReference type="Proteomes" id="UP000236736">
    <property type="component" value="Unassembled WGS sequence"/>
</dbReference>
<proteinExistence type="predicted"/>
<dbReference type="EMBL" id="FNVR01000022">
    <property type="protein sequence ID" value="SEG28968.1"/>
    <property type="molecule type" value="Genomic_DNA"/>
</dbReference>
<dbReference type="SUPFAM" id="SSF46689">
    <property type="entry name" value="Homeodomain-like"/>
    <property type="match status" value="1"/>
</dbReference>
<dbReference type="InterPro" id="IPR037923">
    <property type="entry name" value="HTH-like"/>
</dbReference>
<dbReference type="Gene3D" id="2.60.120.10">
    <property type="entry name" value="Jelly Rolls"/>
    <property type="match status" value="1"/>
</dbReference>
<keyword evidence="6" id="KW-1185">Reference proteome</keyword>
<dbReference type="PANTHER" id="PTHR43280">
    <property type="entry name" value="ARAC-FAMILY TRANSCRIPTIONAL REGULATOR"/>
    <property type="match status" value="1"/>
</dbReference>
<dbReference type="InterPro" id="IPR018060">
    <property type="entry name" value="HTH_AraC"/>
</dbReference>
<sequence length="291" mass="34301">MKRYLLHSPFNIYHFEASEWEHPVHNHTYFEIIFILKGNGIHNINGNFFDYGCGDVFLLGPEDFHFFDIRELTEFCFIRFNEPFTKVLSESDESKWKPIIESLLHFPLQSRGSLIKDKQDKAKLLNLLSVLESEYENSQSPYYEIVRDSLMRGILIILARKLRQSDEAGQVSSYSDSVEAILLYVKKNIYFPSRLGIEELAEKFNMAPNYISLFFKKHVGESIKQYITNYKFGLIEARLTYSKLTLSEIAHEFSFTDESHFCRQFKKYSGITPTEFRRRNLPIKKEMTFIS</sequence>
<dbReference type="InterPro" id="IPR009057">
    <property type="entry name" value="Homeodomain-like_sf"/>
</dbReference>
<evidence type="ECO:0000259" key="4">
    <source>
        <dbReference type="PROSITE" id="PS01124"/>
    </source>
</evidence>
<dbReference type="STRING" id="1120964.GCA_001313265_04960"/>
<evidence type="ECO:0000313" key="6">
    <source>
        <dbReference type="Proteomes" id="UP000236736"/>
    </source>
</evidence>
<evidence type="ECO:0000256" key="2">
    <source>
        <dbReference type="ARBA" id="ARBA00023125"/>
    </source>
</evidence>
<keyword evidence="1" id="KW-0805">Transcription regulation</keyword>
<dbReference type="InterPro" id="IPR020449">
    <property type="entry name" value="Tscrpt_reg_AraC-type_HTH"/>
</dbReference>
<feature type="domain" description="HTH araC/xylS-type" evidence="4">
    <location>
        <begin position="179"/>
        <end position="279"/>
    </location>
</feature>
<dbReference type="PANTHER" id="PTHR43280:SF34">
    <property type="entry name" value="ARAC-FAMILY TRANSCRIPTIONAL REGULATOR"/>
    <property type="match status" value="1"/>
</dbReference>
<organism evidence="5 6">
    <name type="scientific">Algoriphagus boritolerans DSM 17298 = JCM 18970</name>
    <dbReference type="NCBI Taxonomy" id="1120964"/>
    <lineage>
        <taxon>Bacteria</taxon>
        <taxon>Pseudomonadati</taxon>
        <taxon>Bacteroidota</taxon>
        <taxon>Cytophagia</taxon>
        <taxon>Cytophagales</taxon>
        <taxon>Cyclobacteriaceae</taxon>
        <taxon>Algoriphagus</taxon>
    </lineage>
</organism>
<dbReference type="OrthoDB" id="6283866at2"/>
<keyword evidence="2 5" id="KW-0238">DNA-binding</keyword>
<gene>
    <name evidence="5" type="ORF">SAMN03080598_03244</name>
</gene>
<dbReference type="GO" id="GO:0003700">
    <property type="term" value="F:DNA-binding transcription factor activity"/>
    <property type="evidence" value="ECO:0007669"/>
    <property type="project" value="InterPro"/>
</dbReference>
<dbReference type="InterPro" id="IPR014710">
    <property type="entry name" value="RmlC-like_jellyroll"/>
</dbReference>
<reference evidence="6" key="1">
    <citation type="submission" date="2016-10" db="EMBL/GenBank/DDBJ databases">
        <authorList>
            <person name="Varghese N."/>
            <person name="Submissions S."/>
        </authorList>
    </citation>
    <scope>NUCLEOTIDE SEQUENCE [LARGE SCALE GENOMIC DNA]</scope>
    <source>
        <strain evidence="6">DSM 17298</strain>
    </source>
</reference>
<evidence type="ECO:0000256" key="1">
    <source>
        <dbReference type="ARBA" id="ARBA00023015"/>
    </source>
</evidence>
<dbReference type="RefSeq" id="WP_103925863.1">
    <property type="nucleotide sequence ID" value="NZ_FNVR01000022.1"/>
</dbReference>
<dbReference type="InterPro" id="IPR003313">
    <property type="entry name" value="AraC-bd"/>
</dbReference>
<dbReference type="AlphaFoldDB" id="A0A1H5YY52"/>
<dbReference type="PRINTS" id="PR00032">
    <property type="entry name" value="HTHARAC"/>
</dbReference>
<dbReference type="Pfam" id="PF02311">
    <property type="entry name" value="AraC_binding"/>
    <property type="match status" value="1"/>
</dbReference>
<dbReference type="SMART" id="SM00342">
    <property type="entry name" value="HTH_ARAC"/>
    <property type="match status" value="1"/>
</dbReference>
<dbReference type="GO" id="GO:0043565">
    <property type="term" value="F:sequence-specific DNA binding"/>
    <property type="evidence" value="ECO:0007669"/>
    <property type="project" value="InterPro"/>
</dbReference>
<dbReference type="PROSITE" id="PS01124">
    <property type="entry name" value="HTH_ARAC_FAMILY_2"/>
    <property type="match status" value="1"/>
</dbReference>
<keyword evidence="3" id="KW-0804">Transcription</keyword>
<dbReference type="Pfam" id="PF12833">
    <property type="entry name" value="HTH_18"/>
    <property type="match status" value="1"/>
</dbReference>